<name>A0A4U5TXQ6_COLLU</name>
<dbReference type="Pfam" id="PF02932">
    <property type="entry name" value="Neur_chan_memb"/>
    <property type="match status" value="1"/>
</dbReference>
<evidence type="ECO:0000256" key="3">
    <source>
        <dbReference type="ARBA" id="ARBA00022692"/>
    </source>
</evidence>
<reference evidence="16 17" key="1">
    <citation type="submission" date="2019-01" db="EMBL/GenBank/DDBJ databases">
        <title>Genome Assembly of Collichthys lucidus.</title>
        <authorList>
            <person name="Cai M."/>
            <person name="Xiao S."/>
        </authorList>
    </citation>
    <scope>NUCLEOTIDE SEQUENCE [LARGE SCALE GENOMIC DNA]</scope>
    <source>
        <strain evidence="16">JT15FE1705JMU</strain>
        <tissue evidence="16">Muscle</tissue>
    </source>
</reference>
<evidence type="ECO:0000256" key="1">
    <source>
        <dbReference type="ARBA" id="ARBA00022448"/>
    </source>
</evidence>
<dbReference type="InterPro" id="IPR014853">
    <property type="entry name" value="VWF/SSPO/ZAN-like_Cys-rich_dom"/>
</dbReference>
<dbReference type="Proteomes" id="UP000298787">
    <property type="component" value="Chromosome 1"/>
</dbReference>
<feature type="chain" id="PRO_5022263107" evidence="14">
    <location>
        <begin position="24"/>
        <end position="1349"/>
    </location>
</feature>
<gene>
    <name evidence="16" type="ORF">D9C73_000512</name>
</gene>
<dbReference type="InterPro" id="IPR002394">
    <property type="entry name" value="Nicotinic_acetylcholine_rcpt"/>
</dbReference>
<dbReference type="PROSITE" id="PS00236">
    <property type="entry name" value="NEUROTR_ION_CHANNEL"/>
    <property type="match status" value="1"/>
</dbReference>
<keyword evidence="9 16" id="KW-0675">Receptor</keyword>
<dbReference type="PRINTS" id="PR00254">
    <property type="entry name" value="NICOTINICR"/>
</dbReference>
<dbReference type="Pfam" id="PF23344">
    <property type="entry name" value="ZP-N"/>
    <property type="match status" value="1"/>
</dbReference>
<dbReference type="SMART" id="SM00241">
    <property type="entry name" value="ZP"/>
    <property type="match status" value="1"/>
</dbReference>
<dbReference type="InterPro" id="IPR036719">
    <property type="entry name" value="Neuro-gated_channel_TM_sf"/>
</dbReference>
<dbReference type="InterPro" id="IPR042235">
    <property type="entry name" value="ZP-C_dom"/>
</dbReference>
<dbReference type="InterPro" id="IPR006029">
    <property type="entry name" value="Neurotrans-gated_channel_TM"/>
</dbReference>
<feature type="transmembrane region" description="Helical" evidence="14">
    <location>
        <begin position="1048"/>
        <end position="1072"/>
    </location>
</feature>
<evidence type="ECO:0000256" key="6">
    <source>
        <dbReference type="ARBA" id="ARBA00023065"/>
    </source>
</evidence>
<dbReference type="FunFam" id="1.20.58.390:FF:000014">
    <property type="entry name" value="Neuronal nicotinic acetylcholine receptor alpha4 subunit"/>
    <property type="match status" value="1"/>
</dbReference>
<dbReference type="InterPro" id="IPR048290">
    <property type="entry name" value="ZP_chr"/>
</dbReference>
<dbReference type="Gene3D" id="1.20.58.390">
    <property type="entry name" value="Neurotransmitter-gated ion-channel transmembrane domain"/>
    <property type="match status" value="2"/>
</dbReference>
<keyword evidence="3 14" id="KW-0812">Transmembrane</keyword>
<dbReference type="InterPro" id="IPR055356">
    <property type="entry name" value="ZP-N"/>
</dbReference>
<dbReference type="PROSITE" id="PS51034">
    <property type="entry name" value="ZP_2"/>
    <property type="match status" value="1"/>
</dbReference>
<dbReference type="Gene3D" id="2.60.40.3210">
    <property type="entry name" value="Zona pellucida, ZP-N domain"/>
    <property type="match status" value="1"/>
</dbReference>
<sequence length="1349" mass="151235">MVRPGALLLLLAVAAGQLSPSEGLNISDCPITFYGRTFTFVETNITSLNTKICFKNSPDGEAMDCVSMSDQISTEAINGTVQYSTTAPGSSLHQALLNISSTSNCHISFSFFLNNSNYMRVNFHNFGRQSALEITTLSNISVTPLTVTPQFNNTNVVVWSFSENDTKNAIFMDLTGCRSSDSPIVPSTILSNDPDSCSSLVCDAFGDLQNIQKCGSREVCQGENKCIKLAVCTVTGSTVIDFLSTAHSVSDRCIYSLIRTPGNSSINLMAGFRERRRRDVTFLDHLVLRLNETGVKIYLEQGGRVRVDEQTLMLNATAQLAHGVELSKDHTGVTAKIPFASTTIFFDGNTAHVEGLSSAEGLCGNSTLSAEKSKYSPAGCEIQHNDTFDSTINCNQSTEHCNLMRQAPFTGCDTDPEPFITACTNTLCKYPTVDGLKCQFFDAYARSCSLEKNVTLENWGSKTGCSAVFRACQDQYCSMHEYCGERYGESRCYCRADFASKYNPTNTLGEPTVCRQDSATLTLAGCLMENKGIDYSVLHLKDQSCKGRMDQKSHMVTFSFDSVNACGMEVMMNDSQVIYKNTIMSRDNSMYSNITRFEKVDIDFSCYYAKPSVKSLAFKIKDGSVTQKIVSGVWNYTVTMNAFTDYALTRLVTASTEVLLNQRIYVELKTLELDDTKVAVVTDSCWATNMPASDSAVRYDLVINGCPNPADQTVQVKGNGQGTSNVVSFNMFEFAGANSEIYLHCSLELCLKQGNSCVPRCENGKTKVTLRRPDLHLNNLFNMEQRRDLPALYCCWILISCVLAEDWTRLHTEDELFRRLFGGYSKWTRPARNISDVVIVKFGLSIAQLIDVDEKNQMMTTNVWLKQEWTDYKLQWSPSDFDNVTSIRVPSQLIWVPDIVLYNKYKIRLRISTHTSEDAQRVCRNRDNSDFAADGEFTVTHMTKAHVFHTGRVRWVPPAIYKSSCSIDVTFFPFDQQSCKMKFGSWTYDRAKIDLEPFENTVDLKDYWESGEWAIVNAVGTYNTKKYDCCHEIYPDITYYFVIRRLPLFYTINLIIPCLLISCLTVLVFYLPSDCGEKITLCISVLLSLTVFLLLITEIIPSTSLVIPLIGEYLLFTMIFVTLSIVITVFVLNVHHRSSATHTMPRWVRRLFLSVVPRWLCMKRPHHALRPVSASTWMTQESDIDLHGYQEEIGRHSSQELDFVDTGDEAHYCDTHGCPNADHSGRFGVKINGRLRISSLSPPSPRCLGYTLLSQRPSTFSLDWDAPSEEHGSTQSPSTSVLSPAVISALEGVTYIAEHLRAEDADFSVKEDWKYVAMVVDRIFLWMFVIVCLLGIVGLFLPPWQSGMF</sequence>
<dbReference type="InterPro" id="IPR055355">
    <property type="entry name" value="ZP-C"/>
</dbReference>
<dbReference type="InterPro" id="IPR006202">
    <property type="entry name" value="Neur_chan_lig-bd"/>
</dbReference>
<dbReference type="GO" id="GO:0004888">
    <property type="term" value="F:transmembrane signaling receptor activity"/>
    <property type="evidence" value="ECO:0007669"/>
    <property type="project" value="InterPro"/>
</dbReference>
<evidence type="ECO:0000256" key="4">
    <source>
        <dbReference type="ARBA" id="ARBA00022989"/>
    </source>
</evidence>
<keyword evidence="17" id="KW-1185">Reference proteome</keyword>
<dbReference type="CDD" id="cd19064">
    <property type="entry name" value="LGIC_TM_nAChR"/>
    <property type="match status" value="1"/>
</dbReference>
<protein>
    <submittedName>
        <fullName evidence="16">Neuronal acetylcholine receptor subunit alpha-2</fullName>
    </submittedName>
</protein>
<keyword evidence="14" id="KW-0732">Signal</keyword>
<feature type="signal peptide" evidence="14">
    <location>
        <begin position="1"/>
        <end position="23"/>
    </location>
</feature>
<dbReference type="Pfam" id="PF00100">
    <property type="entry name" value="Zona_pellucida"/>
    <property type="match status" value="1"/>
</dbReference>
<dbReference type="EMBL" id="CM014078">
    <property type="protein sequence ID" value="TKS66456.1"/>
    <property type="molecule type" value="Genomic_DNA"/>
</dbReference>
<dbReference type="GO" id="GO:0022848">
    <property type="term" value="F:acetylcholine-gated monoatomic cation-selective channel activity"/>
    <property type="evidence" value="ECO:0007669"/>
    <property type="project" value="InterPro"/>
</dbReference>
<comment type="similarity">
    <text evidence="14">Belongs to the ligand-gated ion channel (TC 1.A.9) family.</text>
</comment>
<keyword evidence="5" id="KW-0770">Synapse</keyword>
<evidence type="ECO:0000256" key="7">
    <source>
        <dbReference type="ARBA" id="ARBA00023136"/>
    </source>
</evidence>
<dbReference type="FunFam" id="1.20.58.390:FF:000001">
    <property type="entry name" value="Neuronal nicotinic acetylcholine receptor subunit 3"/>
    <property type="match status" value="1"/>
</dbReference>
<dbReference type="InterPro" id="IPR038050">
    <property type="entry name" value="Neuro_actylchol_rec"/>
</dbReference>
<dbReference type="Pfam" id="PF02931">
    <property type="entry name" value="Neur_chan_LBD"/>
    <property type="match status" value="2"/>
</dbReference>
<feature type="transmembrane region" description="Helical" evidence="14">
    <location>
        <begin position="1079"/>
        <end position="1101"/>
    </location>
</feature>
<keyword evidence="7 14" id="KW-0472">Membrane</keyword>
<evidence type="ECO:0000256" key="12">
    <source>
        <dbReference type="ARBA" id="ARBA00023303"/>
    </source>
</evidence>
<dbReference type="InterPro" id="IPR001507">
    <property type="entry name" value="ZP_dom"/>
</dbReference>
<evidence type="ECO:0000313" key="16">
    <source>
        <dbReference type="EMBL" id="TKS66456.1"/>
    </source>
</evidence>
<organism evidence="16 17">
    <name type="scientific">Collichthys lucidus</name>
    <name type="common">Big head croaker</name>
    <name type="synonym">Sciaena lucida</name>
    <dbReference type="NCBI Taxonomy" id="240159"/>
    <lineage>
        <taxon>Eukaryota</taxon>
        <taxon>Metazoa</taxon>
        <taxon>Chordata</taxon>
        <taxon>Craniata</taxon>
        <taxon>Vertebrata</taxon>
        <taxon>Euteleostomi</taxon>
        <taxon>Actinopterygii</taxon>
        <taxon>Neopterygii</taxon>
        <taxon>Teleostei</taxon>
        <taxon>Neoteleostei</taxon>
        <taxon>Acanthomorphata</taxon>
        <taxon>Eupercaria</taxon>
        <taxon>Sciaenidae</taxon>
        <taxon>Collichthys</taxon>
    </lineage>
</organism>
<dbReference type="SMART" id="SM00832">
    <property type="entry name" value="C8"/>
    <property type="match status" value="1"/>
</dbReference>
<evidence type="ECO:0000259" key="15">
    <source>
        <dbReference type="PROSITE" id="PS51034"/>
    </source>
</evidence>
<dbReference type="FunFam" id="2.70.170.10:FF:000044">
    <property type="entry name" value="AcetylCholine Receptor"/>
    <property type="match status" value="1"/>
</dbReference>
<dbReference type="STRING" id="240159.A0A4U5TXQ6"/>
<dbReference type="PANTHER" id="PTHR18945">
    <property type="entry name" value="NEUROTRANSMITTER GATED ION CHANNEL"/>
    <property type="match status" value="1"/>
</dbReference>
<dbReference type="SUPFAM" id="SSF90112">
    <property type="entry name" value="Neurotransmitter-gated ion-channel transmembrane pore"/>
    <property type="match status" value="1"/>
</dbReference>
<dbReference type="SUPFAM" id="SSF63712">
    <property type="entry name" value="Nicotinic receptor ligand binding domain-like"/>
    <property type="match status" value="1"/>
</dbReference>
<keyword evidence="6 14" id="KW-0406">Ion transport</keyword>
<comment type="subcellular location">
    <subcellularLocation>
        <location evidence="13">Synaptic cell membrane</location>
        <topology evidence="13">Multi-pass membrane protein</topology>
    </subcellularLocation>
</comment>
<dbReference type="InterPro" id="IPR006201">
    <property type="entry name" value="Neur_channel"/>
</dbReference>
<feature type="domain" description="ZP" evidence="15">
    <location>
        <begin position="513"/>
        <end position="768"/>
    </location>
</feature>
<keyword evidence="2" id="KW-1003">Cell membrane</keyword>
<evidence type="ECO:0000256" key="9">
    <source>
        <dbReference type="ARBA" id="ARBA00023170"/>
    </source>
</evidence>
<feature type="transmembrane region" description="Helical" evidence="14">
    <location>
        <begin position="1113"/>
        <end position="1134"/>
    </location>
</feature>
<evidence type="ECO:0000256" key="14">
    <source>
        <dbReference type="RuleBase" id="RU000687"/>
    </source>
</evidence>
<keyword evidence="8" id="KW-1015">Disulfide bond</keyword>
<evidence type="ECO:0000313" key="17">
    <source>
        <dbReference type="Proteomes" id="UP000298787"/>
    </source>
</evidence>
<dbReference type="Pfam" id="PF08742">
    <property type="entry name" value="C8"/>
    <property type="match status" value="1"/>
</dbReference>
<dbReference type="InterPro" id="IPR018000">
    <property type="entry name" value="Neurotransmitter_ion_chnl_CS"/>
</dbReference>
<dbReference type="Gene3D" id="2.60.40.4100">
    <property type="entry name" value="Zona pellucida, ZP-C domain"/>
    <property type="match status" value="1"/>
</dbReference>
<evidence type="ECO:0000256" key="11">
    <source>
        <dbReference type="ARBA" id="ARBA00023286"/>
    </source>
</evidence>
<evidence type="ECO:0000256" key="10">
    <source>
        <dbReference type="ARBA" id="ARBA00023180"/>
    </source>
</evidence>
<keyword evidence="4 14" id="KW-1133">Transmembrane helix</keyword>
<keyword evidence="11" id="KW-1071">Ligand-gated ion channel</keyword>
<evidence type="ECO:0000256" key="13">
    <source>
        <dbReference type="ARBA" id="ARBA00034099"/>
    </source>
</evidence>
<dbReference type="Gene3D" id="2.70.170.10">
    <property type="entry name" value="Neurotransmitter-gated ion-channel ligand-binding domain"/>
    <property type="match status" value="1"/>
</dbReference>
<keyword evidence="12 14" id="KW-0407">Ion channel</keyword>
<keyword evidence="10" id="KW-0325">Glycoprotein</keyword>
<dbReference type="PRINTS" id="PR00252">
    <property type="entry name" value="NRIONCHANNEL"/>
</dbReference>
<accession>A0A4U5TXQ6</accession>
<dbReference type="GO" id="GO:0045211">
    <property type="term" value="C:postsynaptic membrane"/>
    <property type="evidence" value="ECO:0007669"/>
    <property type="project" value="InterPro"/>
</dbReference>
<dbReference type="InterPro" id="IPR036734">
    <property type="entry name" value="Neur_chan_lig-bd_sf"/>
</dbReference>
<evidence type="ECO:0000256" key="2">
    <source>
        <dbReference type="ARBA" id="ARBA00022475"/>
    </source>
</evidence>
<evidence type="ECO:0000256" key="8">
    <source>
        <dbReference type="ARBA" id="ARBA00023157"/>
    </source>
</evidence>
<proteinExistence type="inferred from homology"/>
<feature type="transmembrane region" description="Helical" evidence="14">
    <location>
        <begin position="1323"/>
        <end position="1344"/>
    </location>
</feature>
<dbReference type="PRINTS" id="PR00023">
    <property type="entry name" value="ZPELLUCIDA"/>
</dbReference>
<evidence type="ECO:0000256" key="5">
    <source>
        <dbReference type="ARBA" id="ARBA00023018"/>
    </source>
</evidence>
<keyword evidence="1 14" id="KW-0813">Transport</keyword>